<protein>
    <recommendedName>
        <fullName evidence="5">Vezatin</fullName>
    </recommendedName>
</protein>
<evidence type="ECO:0000256" key="2">
    <source>
        <dbReference type="SAM" id="Phobius"/>
    </source>
</evidence>
<feature type="region of interest" description="Disordered" evidence="1">
    <location>
        <begin position="463"/>
        <end position="484"/>
    </location>
</feature>
<dbReference type="AlphaFoldDB" id="A0AAD5QMQ8"/>
<keyword evidence="2" id="KW-0472">Membrane</keyword>
<feature type="transmembrane region" description="Helical" evidence="2">
    <location>
        <begin position="50"/>
        <end position="69"/>
    </location>
</feature>
<organism evidence="3 4">
    <name type="scientific">Parelaphostrongylus tenuis</name>
    <name type="common">Meningeal worm</name>
    <dbReference type="NCBI Taxonomy" id="148309"/>
    <lineage>
        <taxon>Eukaryota</taxon>
        <taxon>Metazoa</taxon>
        <taxon>Ecdysozoa</taxon>
        <taxon>Nematoda</taxon>
        <taxon>Chromadorea</taxon>
        <taxon>Rhabditida</taxon>
        <taxon>Rhabditina</taxon>
        <taxon>Rhabditomorpha</taxon>
        <taxon>Strongyloidea</taxon>
        <taxon>Metastrongylidae</taxon>
        <taxon>Parelaphostrongylus</taxon>
    </lineage>
</organism>
<keyword evidence="2" id="KW-1133">Transmembrane helix</keyword>
<evidence type="ECO:0000256" key="1">
    <source>
        <dbReference type="SAM" id="MobiDB-lite"/>
    </source>
</evidence>
<reference evidence="3" key="1">
    <citation type="submission" date="2021-06" db="EMBL/GenBank/DDBJ databases">
        <title>Parelaphostrongylus tenuis whole genome reference sequence.</title>
        <authorList>
            <person name="Garwood T.J."/>
            <person name="Larsen P.A."/>
            <person name="Fountain-Jones N.M."/>
            <person name="Garbe J.R."/>
            <person name="Macchietto M.G."/>
            <person name="Kania S.A."/>
            <person name="Gerhold R.W."/>
            <person name="Richards J.E."/>
            <person name="Wolf T.M."/>
        </authorList>
    </citation>
    <scope>NUCLEOTIDE SEQUENCE</scope>
    <source>
        <strain evidence="3">MNPRO001-30</strain>
        <tissue evidence="3">Meninges</tissue>
    </source>
</reference>
<accession>A0AAD5QMQ8</accession>
<dbReference type="Proteomes" id="UP001196413">
    <property type="component" value="Unassembled WGS sequence"/>
</dbReference>
<evidence type="ECO:0000313" key="3">
    <source>
        <dbReference type="EMBL" id="KAJ1352241.1"/>
    </source>
</evidence>
<evidence type="ECO:0008006" key="5">
    <source>
        <dbReference type="Google" id="ProtNLM"/>
    </source>
</evidence>
<feature type="transmembrane region" description="Helical" evidence="2">
    <location>
        <begin position="81"/>
        <end position="103"/>
    </location>
</feature>
<sequence length="508" mass="57645">MFDVPSLGMLSSRYILDESRAYELLEEIDEDDITTSIAAPLSETSFPFRLSTFFLAVPFLTCYFYERYFFHPRSLSLSNFLLYKVVLCVGIVVFTGVFLWLTIKWRLRVLIQAMKTLGDSSHKANRALLERELLSFGLGLTSLRIHSTCRLRLFLFCRESIHLLSTLSKYLVSADFMSEEKERLLSIFYTNEMQELVHADVDADSSHVTQRGVGTLLDMFVLHRSELLRLIVLYLFRASFLKASSLLFRLVINLYSDLTRCITRLHVLTNTLSLKDRNRTKIRSTRNEVNVTVGLNAVVFSLDDIINGILNGTLTAVEVKMALHRVLMMACLSDSELGPPLKNNDRTTEHENHENVLHGRQQNIMQLDDSSYATRPDEVFEAIASSDGIEDDSIPEVDDGSVVQQCRELMQELRLALADRASVFNERERRALAAFYGVDYSALPRSESTAKSEEVLQQEAIPLAEASEPEGNNGVAETCQRRQSRQLPSDLLAALRMRSVVEQTIGDE</sequence>
<name>A0AAD5QMQ8_PARTN</name>
<dbReference type="EMBL" id="JAHQIW010001340">
    <property type="protein sequence ID" value="KAJ1352241.1"/>
    <property type="molecule type" value="Genomic_DNA"/>
</dbReference>
<keyword evidence="4" id="KW-1185">Reference proteome</keyword>
<keyword evidence="2" id="KW-0812">Transmembrane</keyword>
<evidence type="ECO:0000313" key="4">
    <source>
        <dbReference type="Proteomes" id="UP001196413"/>
    </source>
</evidence>
<gene>
    <name evidence="3" type="ORF">KIN20_008531</name>
</gene>
<proteinExistence type="predicted"/>
<comment type="caution">
    <text evidence="3">The sequence shown here is derived from an EMBL/GenBank/DDBJ whole genome shotgun (WGS) entry which is preliminary data.</text>
</comment>